<dbReference type="AlphaFoldDB" id="A0A1E3QM48"/>
<dbReference type="OrthoDB" id="5954035at2759"/>
<keyword evidence="2" id="KW-0719">Serine esterase</keyword>
<dbReference type="PROSITE" id="PS01133">
    <property type="entry name" value="UPF0017"/>
    <property type="match status" value="1"/>
</dbReference>
<dbReference type="PANTHER" id="PTHR10794">
    <property type="entry name" value="ABHYDROLASE DOMAIN-CONTAINING PROTEIN"/>
    <property type="match status" value="1"/>
</dbReference>
<dbReference type="PANTHER" id="PTHR10794:SF44">
    <property type="entry name" value="MEDIUM-CHAIN FATTY ACID ETHYL ESTER SYNTHASE_ESTERASE 1-RELATED"/>
    <property type="match status" value="1"/>
</dbReference>
<sequence length="433" mass="48762">MIQSIPWGYNANLTLHTHEDSVKLPMKAGDATAMIPLRKLVQNLLSVKPGYVKLNPYLFNGTLQTMYYSKEFNKHQIFYGRQLVKFQDKGTASADFVILPESKADFSKKSAETIPEGWPRMNRNTRFLSTEEVGKLYSDMAPEKPIVVILHGLGGGSHEPLVRAIADRLYSGNKYDVVVLNSRGCSRTKISTPELFNALSTGDIREFVANLKEAYPNKPVYAVGLSFGGTILGNFLGEDSDKCLVDAACVISAPWDLVDSAYHIGNSYSGKHMFGPAVASFLHRLIKNNKQELSENWPDFFTPELLNRKFQSTIEFDNLITAPLVGFHCANDYYREGSPVNRIFDIHTPTLILNSTDDPVVSVRLPYDEVRSNPWLCMVETDLGGHLGYMKPGNESWTADLISDYFEEFTKTVNMSVKPESTYKRRMDWKNHS</sequence>
<feature type="active site" description="Charge relay system" evidence="4">
    <location>
        <position position="386"/>
    </location>
</feature>
<dbReference type="InterPro" id="IPR029058">
    <property type="entry name" value="AB_hydrolase_fold"/>
</dbReference>
<dbReference type="Gene3D" id="3.40.50.1820">
    <property type="entry name" value="alpha/beta hydrolase"/>
    <property type="match status" value="1"/>
</dbReference>
<feature type="active site" description="Charge relay system" evidence="4">
    <location>
        <position position="226"/>
    </location>
</feature>
<evidence type="ECO:0000256" key="4">
    <source>
        <dbReference type="PIRSR" id="PIRSR005211-1"/>
    </source>
</evidence>
<dbReference type="Pfam" id="PF00561">
    <property type="entry name" value="Abhydrolase_1"/>
    <property type="match status" value="1"/>
</dbReference>
<dbReference type="GeneID" id="30150751"/>
<keyword evidence="3" id="KW-0378">Hydrolase</keyword>
<evidence type="ECO:0000259" key="5">
    <source>
        <dbReference type="Pfam" id="PF00561"/>
    </source>
</evidence>
<evidence type="ECO:0000313" key="6">
    <source>
        <dbReference type="EMBL" id="ODQ78773.1"/>
    </source>
</evidence>
<organism evidence="6 7">
    <name type="scientific">Babjeviella inositovora NRRL Y-12698</name>
    <dbReference type="NCBI Taxonomy" id="984486"/>
    <lineage>
        <taxon>Eukaryota</taxon>
        <taxon>Fungi</taxon>
        <taxon>Dikarya</taxon>
        <taxon>Ascomycota</taxon>
        <taxon>Saccharomycotina</taxon>
        <taxon>Pichiomycetes</taxon>
        <taxon>Serinales incertae sedis</taxon>
        <taxon>Babjeviella</taxon>
    </lineage>
</organism>
<reference evidence="7" key="1">
    <citation type="submission" date="2016-05" db="EMBL/GenBank/DDBJ databases">
        <title>Comparative genomics of biotechnologically important yeasts.</title>
        <authorList>
            <consortium name="DOE Joint Genome Institute"/>
            <person name="Riley R."/>
            <person name="Haridas S."/>
            <person name="Wolfe K.H."/>
            <person name="Lopes M.R."/>
            <person name="Hittinger C.T."/>
            <person name="Goker M."/>
            <person name="Salamov A."/>
            <person name="Wisecaver J."/>
            <person name="Long T.M."/>
            <person name="Aerts A.L."/>
            <person name="Barry K."/>
            <person name="Choi C."/>
            <person name="Clum A."/>
            <person name="Coughlan A.Y."/>
            <person name="Deshpande S."/>
            <person name="Douglass A.P."/>
            <person name="Hanson S.J."/>
            <person name="Klenk H.-P."/>
            <person name="Labutti K."/>
            <person name="Lapidus A."/>
            <person name="Lindquist E."/>
            <person name="Lipzen A."/>
            <person name="Meier-Kolthoff J.P."/>
            <person name="Ohm R.A."/>
            <person name="Otillar R.P."/>
            <person name="Pangilinan J."/>
            <person name="Peng Y."/>
            <person name="Rokas A."/>
            <person name="Rosa C.A."/>
            <person name="Scheuner C."/>
            <person name="Sibirny A.A."/>
            <person name="Slot J.C."/>
            <person name="Stielow J.B."/>
            <person name="Sun H."/>
            <person name="Kurtzman C.P."/>
            <person name="Blackwell M."/>
            <person name="Grigoriev I.V."/>
            <person name="Jeffries T.W."/>
        </authorList>
    </citation>
    <scope>NUCLEOTIDE SEQUENCE [LARGE SCALE GENOMIC DNA]</scope>
    <source>
        <strain evidence="7">NRRL Y-12698</strain>
    </source>
</reference>
<keyword evidence="7" id="KW-1185">Reference proteome</keyword>
<name>A0A1E3QM48_9ASCO</name>
<dbReference type="RefSeq" id="XP_018984101.1">
    <property type="nucleotide sequence ID" value="XM_019132898.1"/>
</dbReference>
<protein>
    <recommendedName>
        <fullName evidence="5">AB hydrolase-1 domain-containing protein</fullName>
    </recommendedName>
</protein>
<feature type="active site" description="Charge relay system" evidence="4">
    <location>
        <position position="358"/>
    </location>
</feature>
<dbReference type="Proteomes" id="UP000094336">
    <property type="component" value="Unassembled WGS sequence"/>
</dbReference>
<evidence type="ECO:0000256" key="2">
    <source>
        <dbReference type="ARBA" id="ARBA00022487"/>
    </source>
</evidence>
<dbReference type="InterPro" id="IPR050960">
    <property type="entry name" value="AB_hydrolase_4_sf"/>
</dbReference>
<dbReference type="PIRSF" id="PIRSF005211">
    <property type="entry name" value="Ab_hydro_YheT"/>
    <property type="match status" value="1"/>
</dbReference>
<dbReference type="InterPro" id="IPR000073">
    <property type="entry name" value="AB_hydrolase_1"/>
</dbReference>
<dbReference type="SUPFAM" id="SSF53474">
    <property type="entry name" value="alpha/beta-Hydrolases"/>
    <property type="match status" value="1"/>
</dbReference>
<dbReference type="GO" id="GO:0008126">
    <property type="term" value="F:acetylesterase activity"/>
    <property type="evidence" value="ECO:0007669"/>
    <property type="project" value="TreeGrafter"/>
</dbReference>
<comment type="similarity">
    <text evidence="1">Belongs to the AB hydrolase superfamily. AB hydrolase 4 family.</text>
</comment>
<dbReference type="GO" id="GO:0051793">
    <property type="term" value="P:medium-chain fatty acid catabolic process"/>
    <property type="evidence" value="ECO:0007669"/>
    <property type="project" value="TreeGrafter"/>
</dbReference>
<dbReference type="InterPro" id="IPR000952">
    <property type="entry name" value="AB_hydrolase_4_CS"/>
</dbReference>
<dbReference type="InterPro" id="IPR012020">
    <property type="entry name" value="ABHD4"/>
</dbReference>
<evidence type="ECO:0000313" key="7">
    <source>
        <dbReference type="Proteomes" id="UP000094336"/>
    </source>
</evidence>
<accession>A0A1E3QM48</accession>
<proteinExistence type="inferred from homology"/>
<dbReference type="GO" id="GO:0051792">
    <property type="term" value="P:medium-chain fatty acid biosynthetic process"/>
    <property type="evidence" value="ECO:0007669"/>
    <property type="project" value="TreeGrafter"/>
</dbReference>
<feature type="domain" description="AB hydrolase-1" evidence="5">
    <location>
        <begin position="145"/>
        <end position="387"/>
    </location>
</feature>
<dbReference type="STRING" id="984486.A0A1E3QM48"/>
<evidence type="ECO:0000256" key="1">
    <source>
        <dbReference type="ARBA" id="ARBA00010884"/>
    </source>
</evidence>
<dbReference type="GO" id="GO:0047372">
    <property type="term" value="F:monoacylglycerol lipase activity"/>
    <property type="evidence" value="ECO:0007669"/>
    <property type="project" value="TreeGrafter"/>
</dbReference>
<gene>
    <name evidence="6" type="ORF">BABINDRAFT_9010</name>
</gene>
<evidence type="ECO:0000256" key="3">
    <source>
        <dbReference type="ARBA" id="ARBA00022801"/>
    </source>
</evidence>
<dbReference type="EMBL" id="KV454434">
    <property type="protein sequence ID" value="ODQ78773.1"/>
    <property type="molecule type" value="Genomic_DNA"/>
</dbReference>